<keyword evidence="2" id="KW-1185">Reference proteome</keyword>
<dbReference type="AlphaFoldDB" id="A0A3F3PKI9"/>
<organism evidence="1 2">
    <name type="scientific">Aspergillus welwitschiae</name>
    <dbReference type="NCBI Taxonomy" id="1341132"/>
    <lineage>
        <taxon>Eukaryota</taxon>
        <taxon>Fungi</taxon>
        <taxon>Dikarya</taxon>
        <taxon>Ascomycota</taxon>
        <taxon>Pezizomycotina</taxon>
        <taxon>Eurotiomycetes</taxon>
        <taxon>Eurotiomycetidae</taxon>
        <taxon>Eurotiales</taxon>
        <taxon>Aspergillaceae</taxon>
        <taxon>Aspergillus</taxon>
        <taxon>Aspergillus subgen. Circumdati</taxon>
    </lineage>
</organism>
<dbReference type="GO" id="GO:0003676">
    <property type="term" value="F:nucleic acid binding"/>
    <property type="evidence" value="ECO:0007669"/>
    <property type="project" value="InterPro"/>
</dbReference>
<proteinExistence type="predicted"/>
<reference evidence="1 2" key="1">
    <citation type="submission" date="2018-07" db="EMBL/GenBank/DDBJ databases">
        <title>The genomes of Aspergillus section Nigri reveals drivers in fungal speciation.</title>
        <authorList>
            <consortium name="DOE Joint Genome Institute"/>
            <person name="Vesth T.C."/>
            <person name="Nybo J."/>
            <person name="Theobald S."/>
            <person name="Brandl J."/>
            <person name="Frisvad J.C."/>
            <person name="Nielsen K.F."/>
            <person name="Lyhne E.K."/>
            <person name="Kogle M.E."/>
            <person name="Kuo A."/>
            <person name="Riley R."/>
            <person name="Clum A."/>
            <person name="Nolan M."/>
            <person name="Lipzen A."/>
            <person name="Salamov A."/>
            <person name="Henrissat B."/>
            <person name="Wiebenga A."/>
            <person name="De vries R.P."/>
            <person name="Grigoriev I.V."/>
            <person name="Mortensen U.H."/>
            <person name="Andersen M.R."/>
            <person name="Baker S.E."/>
        </authorList>
    </citation>
    <scope>NUCLEOTIDE SEQUENCE [LARGE SCALE GENOMIC DNA]</scope>
    <source>
        <strain evidence="1 2">CBS 139.54b</strain>
    </source>
</reference>
<evidence type="ECO:0000313" key="2">
    <source>
        <dbReference type="Proteomes" id="UP000253729"/>
    </source>
</evidence>
<name>A0A3F3PKI9_9EURO</name>
<dbReference type="InterPro" id="IPR036397">
    <property type="entry name" value="RNaseH_sf"/>
</dbReference>
<evidence type="ECO:0008006" key="3">
    <source>
        <dbReference type="Google" id="ProtNLM"/>
    </source>
</evidence>
<protein>
    <recommendedName>
        <fullName evidence="3">RNase H type-1 domain-containing protein</fullName>
    </recommendedName>
</protein>
<dbReference type="EMBL" id="KZ852112">
    <property type="protein sequence ID" value="RDH26866.1"/>
    <property type="molecule type" value="Genomic_DNA"/>
</dbReference>
<dbReference type="Gene3D" id="3.30.420.10">
    <property type="entry name" value="Ribonuclease H-like superfamily/Ribonuclease H"/>
    <property type="match status" value="1"/>
</dbReference>
<accession>A0A3F3PKI9</accession>
<dbReference type="STRING" id="1341132.A0A3F3PKI9"/>
<dbReference type="Proteomes" id="UP000253729">
    <property type="component" value="Unassembled WGS sequence"/>
</dbReference>
<dbReference type="GeneID" id="38132240"/>
<sequence>MVVESTGPVKALPQVTASRPTPVVSGAPFMKLRDLCSPRPEMEIIQPFALSPWSSTLQDFISLSGRPVDVQRIQRSKRAWLKIFVACSMKKGSIQVGLTAQVDQTTFFQWSKTVGQEENTNLYYTQLGGILEATTYISSITTRIEMPPYRIWTTIFTNNQSALQALAKPTRQSGQALLSQITHRIFSIHKTGMRVDLRWISKHDQTPGVEAAKALSRCISDADPDALRREDMPSWAKIQLPSSVWRITRDTIRQQRID</sequence>
<gene>
    <name evidence="1" type="ORF">BDQ94DRAFT_126999</name>
</gene>
<dbReference type="RefSeq" id="XP_026619888.1">
    <property type="nucleotide sequence ID" value="XM_026763884.1"/>
</dbReference>
<evidence type="ECO:0000313" key="1">
    <source>
        <dbReference type="EMBL" id="RDH26866.1"/>
    </source>
</evidence>